<organism evidence="1 2">
    <name type="scientific">Vibrio viridaestus</name>
    <dbReference type="NCBI Taxonomy" id="2487322"/>
    <lineage>
        <taxon>Bacteria</taxon>
        <taxon>Pseudomonadati</taxon>
        <taxon>Pseudomonadota</taxon>
        <taxon>Gammaproteobacteria</taxon>
        <taxon>Vibrionales</taxon>
        <taxon>Vibrionaceae</taxon>
        <taxon>Vibrio</taxon>
    </lineage>
</organism>
<dbReference type="AlphaFoldDB" id="A0A3N9TF79"/>
<dbReference type="RefSeq" id="WP_124937694.1">
    <property type="nucleotide sequence ID" value="NZ_RJVQ01000005.1"/>
</dbReference>
<comment type="caution">
    <text evidence="1">The sequence shown here is derived from an EMBL/GenBank/DDBJ whole genome shotgun (WGS) entry which is preliminary data.</text>
</comment>
<dbReference type="Proteomes" id="UP000281112">
    <property type="component" value="Unassembled WGS sequence"/>
</dbReference>
<dbReference type="OrthoDB" id="197869at2"/>
<dbReference type="EMBL" id="RJVQ01000005">
    <property type="protein sequence ID" value="RQW62700.1"/>
    <property type="molecule type" value="Genomic_DNA"/>
</dbReference>
<protein>
    <submittedName>
        <fullName evidence="1">Sulfate ABC transporter permease</fullName>
    </submittedName>
</protein>
<evidence type="ECO:0000313" key="2">
    <source>
        <dbReference type="Proteomes" id="UP000281112"/>
    </source>
</evidence>
<keyword evidence="2" id="KW-1185">Reference proteome</keyword>
<reference evidence="1 2" key="1">
    <citation type="submission" date="2018-11" db="EMBL/GenBank/DDBJ databases">
        <title>Vibrio LJC006 sp. nov., isolated from seawater during the bloom of the enteromorpha.</title>
        <authorList>
            <person name="Liang J."/>
        </authorList>
    </citation>
    <scope>NUCLEOTIDE SEQUENCE [LARGE SCALE GENOMIC DNA]</scope>
    <source>
        <strain evidence="1 2">LJC006</strain>
    </source>
</reference>
<accession>A0A3N9TF79</accession>
<sequence>MKYLYILLTLMFAIPGYSQINLTDDVRLSGFGTFSLAISDSDVPMYAYRNIDDHLCYDCDSTFGVQLDWLISDSLRSSVQVVKRPQDSFSDPELEWGYLAYNWDNSTLKVGRLRLPTFIMSEYYYVSAAYPWSRTPADVYDNILGITHYDGMTYEWSHLLDNGAQIRLAPYISKNLSSKYNWYDNYYTLDTTPTRGATLEYSKDDSLWRMSYLHTNATQYKGSYKVAHFSLDVLSAGFNIEDDNFTYIGEGMLEQNLFANWYLGAAYQYDNIQPYVQYGQRRRLFENETITTGVKVNLATNLFVNLEYTHATSSHTPVSGHFNTIQYPHIDTIANLYTVSLSFLF</sequence>
<evidence type="ECO:0000313" key="1">
    <source>
        <dbReference type="EMBL" id="RQW62700.1"/>
    </source>
</evidence>
<name>A0A3N9TF79_9VIBR</name>
<gene>
    <name evidence="1" type="ORF">EES38_13315</name>
</gene>
<dbReference type="SUPFAM" id="SSF56935">
    <property type="entry name" value="Porins"/>
    <property type="match status" value="1"/>
</dbReference>
<proteinExistence type="predicted"/>